<dbReference type="EMBL" id="MFNE01000010">
    <property type="protein sequence ID" value="OGG96595.1"/>
    <property type="molecule type" value="Genomic_DNA"/>
</dbReference>
<accession>A0A1F6GEQ1</accession>
<evidence type="ECO:0000256" key="1">
    <source>
        <dbReference type="ARBA" id="ARBA00009981"/>
    </source>
</evidence>
<comment type="function">
    <text evidence="2">Antitoxin component of a type II toxin-antitoxin (TA) system.</text>
</comment>
<proteinExistence type="inferred from homology"/>
<dbReference type="AlphaFoldDB" id="A0A1F6GEQ1"/>
<evidence type="ECO:0000313" key="4">
    <source>
        <dbReference type="Proteomes" id="UP000178449"/>
    </source>
</evidence>
<dbReference type="Pfam" id="PF02604">
    <property type="entry name" value="PhdYeFM_antitox"/>
    <property type="match status" value="1"/>
</dbReference>
<reference evidence="3 4" key="1">
    <citation type="journal article" date="2016" name="Nat. Commun.">
        <title>Thousands of microbial genomes shed light on interconnected biogeochemical processes in an aquifer system.</title>
        <authorList>
            <person name="Anantharaman K."/>
            <person name="Brown C.T."/>
            <person name="Hug L.A."/>
            <person name="Sharon I."/>
            <person name="Castelle C.J."/>
            <person name="Probst A.J."/>
            <person name="Thomas B.C."/>
            <person name="Singh A."/>
            <person name="Wilkins M.J."/>
            <person name="Karaoz U."/>
            <person name="Brodie E.L."/>
            <person name="Williams K.H."/>
            <person name="Hubbard S.S."/>
            <person name="Banfield J.F."/>
        </authorList>
    </citation>
    <scope>NUCLEOTIDE SEQUENCE [LARGE SCALE GENOMIC DNA]</scope>
</reference>
<dbReference type="InterPro" id="IPR036165">
    <property type="entry name" value="YefM-like_sf"/>
</dbReference>
<dbReference type="Proteomes" id="UP000178449">
    <property type="component" value="Unassembled WGS sequence"/>
</dbReference>
<name>A0A1F6GEQ1_9PROT</name>
<sequence length="90" mass="10574">MREVSVNQFRSHLKENVEQVVANHEALRVTRRQEKAFVVISEEDWERDQETLYVLGNSDLMRQISASLLTHQQKAGYQPNAHELDEINRL</sequence>
<dbReference type="PANTHER" id="PTHR33713">
    <property type="entry name" value="ANTITOXIN YAFN-RELATED"/>
    <property type="match status" value="1"/>
</dbReference>
<dbReference type="Gene3D" id="3.40.1620.10">
    <property type="entry name" value="YefM-like domain"/>
    <property type="match status" value="1"/>
</dbReference>
<dbReference type="PANTHER" id="PTHR33713:SF6">
    <property type="entry name" value="ANTITOXIN YEFM"/>
    <property type="match status" value="1"/>
</dbReference>
<evidence type="ECO:0000313" key="3">
    <source>
        <dbReference type="EMBL" id="OGG96595.1"/>
    </source>
</evidence>
<dbReference type="SUPFAM" id="SSF143120">
    <property type="entry name" value="YefM-like"/>
    <property type="match status" value="1"/>
</dbReference>
<comment type="similarity">
    <text evidence="1 2">Belongs to the phD/YefM antitoxin family.</text>
</comment>
<dbReference type="NCBIfam" id="TIGR01552">
    <property type="entry name" value="phd_fam"/>
    <property type="match status" value="1"/>
</dbReference>
<evidence type="ECO:0000256" key="2">
    <source>
        <dbReference type="RuleBase" id="RU362080"/>
    </source>
</evidence>
<dbReference type="InterPro" id="IPR006442">
    <property type="entry name" value="Antitoxin_Phd/YefM"/>
</dbReference>
<comment type="caution">
    <text evidence="3">The sequence shown here is derived from an EMBL/GenBank/DDBJ whole genome shotgun (WGS) entry which is preliminary data.</text>
</comment>
<gene>
    <name evidence="3" type="ORF">A2527_03285</name>
</gene>
<dbReference type="STRING" id="1817772.A2527_03285"/>
<protein>
    <recommendedName>
        <fullName evidence="2">Antitoxin</fullName>
    </recommendedName>
</protein>
<organism evidence="3 4">
    <name type="scientific">Candidatus Lambdaproteobacteria bacterium RIFOXYD2_FULL_50_16</name>
    <dbReference type="NCBI Taxonomy" id="1817772"/>
    <lineage>
        <taxon>Bacteria</taxon>
        <taxon>Pseudomonadati</taxon>
        <taxon>Pseudomonadota</taxon>
        <taxon>Candidatus Lambdaproteobacteria</taxon>
    </lineage>
</organism>
<dbReference type="InterPro" id="IPR051405">
    <property type="entry name" value="phD/YefM_antitoxin"/>
</dbReference>